<gene>
    <name evidence="8" type="primary">sigB</name>
    <name evidence="8" type="ORF">E1I69_19745</name>
</gene>
<evidence type="ECO:0000256" key="5">
    <source>
        <dbReference type="RuleBase" id="RU362124"/>
    </source>
</evidence>
<feature type="domain" description="RNA polymerase sigma-70" evidence="6">
    <location>
        <begin position="56"/>
        <end position="69"/>
    </location>
</feature>
<evidence type="ECO:0000313" key="8">
    <source>
        <dbReference type="EMBL" id="THE10214.1"/>
    </source>
</evidence>
<evidence type="ECO:0000256" key="1">
    <source>
        <dbReference type="ARBA" id="ARBA00023015"/>
    </source>
</evidence>
<dbReference type="InterPro" id="IPR014284">
    <property type="entry name" value="RNA_pol_sigma-70_dom"/>
</dbReference>
<keyword evidence="2 5" id="KW-0731">Sigma factor</keyword>
<dbReference type="PANTHER" id="PTHR30385">
    <property type="entry name" value="SIGMA FACTOR F FLAGELLAR"/>
    <property type="match status" value="1"/>
</dbReference>
<dbReference type="Pfam" id="PF04542">
    <property type="entry name" value="Sigma70_r2"/>
    <property type="match status" value="1"/>
</dbReference>
<dbReference type="NCBIfam" id="TIGR02937">
    <property type="entry name" value="sigma70-ECF"/>
    <property type="match status" value="1"/>
</dbReference>
<proteinExistence type="inferred from homology"/>
<dbReference type="InterPro" id="IPR013325">
    <property type="entry name" value="RNA_pol_sigma_r2"/>
</dbReference>
<name>A0A4S3PM10_9BACI</name>
<dbReference type="PANTHER" id="PTHR30385:SF4">
    <property type="entry name" value="RNA POLYMERASE SIGMA-E FACTOR"/>
    <property type="match status" value="1"/>
</dbReference>
<dbReference type="InterPro" id="IPR014322">
    <property type="entry name" value="RNA_pol_sigma-B/F/G"/>
</dbReference>
<dbReference type="InterPro" id="IPR007627">
    <property type="entry name" value="RNA_pol_sigma70_r2"/>
</dbReference>
<protein>
    <recommendedName>
        <fullName evidence="5">RNA polymerase sigma factor</fullName>
    </recommendedName>
</protein>
<organism evidence="8 9">
    <name type="scientific">Bacillus timonensis</name>
    <dbReference type="NCBI Taxonomy" id="1033734"/>
    <lineage>
        <taxon>Bacteria</taxon>
        <taxon>Bacillati</taxon>
        <taxon>Bacillota</taxon>
        <taxon>Bacilli</taxon>
        <taxon>Bacillales</taxon>
        <taxon>Bacillaceae</taxon>
        <taxon>Bacillus</taxon>
    </lineage>
</organism>
<dbReference type="PROSITE" id="PS00715">
    <property type="entry name" value="SIGMA70_1"/>
    <property type="match status" value="1"/>
</dbReference>
<evidence type="ECO:0000259" key="6">
    <source>
        <dbReference type="PROSITE" id="PS00715"/>
    </source>
</evidence>
<dbReference type="Gene3D" id="1.20.120.1810">
    <property type="match status" value="1"/>
</dbReference>
<dbReference type="GO" id="GO:0006352">
    <property type="term" value="P:DNA-templated transcription initiation"/>
    <property type="evidence" value="ECO:0007669"/>
    <property type="project" value="InterPro"/>
</dbReference>
<reference evidence="8 9" key="1">
    <citation type="journal article" date="2019" name="Indoor Air">
        <title>Impacts of indoor surface finishes on bacterial viability.</title>
        <authorList>
            <person name="Hu J."/>
            <person name="Maamar S.B."/>
            <person name="Glawe A.J."/>
            <person name="Gottel N."/>
            <person name="Gilbert J.A."/>
            <person name="Hartmann E.M."/>
        </authorList>
    </citation>
    <scope>NUCLEOTIDE SEQUENCE [LARGE SCALE GENOMIC DNA]</scope>
    <source>
        <strain evidence="8 9">AF060A6</strain>
    </source>
</reference>
<keyword evidence="3 5" id="KW-0238">DNA-binding</keyword>
<dbReference type="RefSeq" id="WP_136381287.1">
    <property type="nucleotide sequence ID" value="NZ_SLUB01000052.1"/>
</dbReference>
<sequence length="251" mass="29273">MRKQSTSPKREEVERLIQNFQKTGSKQSEREIVEKYEKVIRSIAWKYSKGQSFHEDIVQVGRVGLLGAIRRYDQTIGKNFHSFAIPTIIGEIKHYLRDKTWSVHVPRRVKELGIKIIKAEEELTNHLQRKPKIHEIANHLHVDEKEVLEAIELKQAYHTQPIDTPTDSDSEGKTILETVGKKDKGYEQVLKKLDVKKALRVLSTREQRILYYTYIKEKSQRDTGKIVGISQMHVSRIQRSAIKKLRQAVLE</sequence>
<evidence type="ECO:0000259" key="7">
    <source>
        <dbReference type="PROSITE" id="PS00716"/>
    </source>
</evidence>
<dbReference type="GO" id="GO:0003677">
    <property type="term" value="F:DNA binding"/>
    <property type="evidence" value="ECO:0007669"/>
    <property type="project" value="UniProtKB-KW"/>
</dbReference>
<dbReference type="OrthoDB" id="9809557at2"/>
<keyword evidence="9" id="KW-1185">Reference proteome</keyword>
<dbReference type="InterPro" id="IPR000943">
    <property type="entry name" value="RNA_pol_sigma70"/>
</dbReference>
<dbReference type="Pfam" id="PF04545">
    <property type="entry name" value="Sigma70_r4"/>
    <property type="match status" value="1"/>
</dbReference>
<dbReference type="InterPro" id="IPR036388">
    <property type="entry name" value="WH-like_DNA-bd_sf"/>
</dbReference>
<comment type="caution">
    <text evidence="8">The sequence shown here is derived from an EMBL/GenBank/DDBJ whole genome shotgun (WGS) entry which is preliminary data.</text>
</comment>
<evidence type="ECO:0000256" key="2">
    <source>
        <dbReference type="ARBA" id="ARBA00023082"/>
    </source>
</evidence>
<keyword evidence="1 5" id="KW-0805">Transcription regulation</keyword>
<dbReference type="PROSITE" id="PS00716">
    <property type="entry name" value="SIGMA70_2"/>
    <property type="match status" value="1"/>
</dbReference>
<feature type="domain" description="RNA polymerase sigma-70" evidence="7">
    <location>
        <begin position="219"/>
        <end position="245"/>
    </location>
</feature>
<keyword evidence="4 5" id="KW-0804">Transcription</keyword>
<dbReference type="EMBL" id="SLUB01000052">
    <property type="protein sequence ID" value="THE10214.1"/>
    <property type="molecule type" value="Genomic_DNA"/>
</dbReference>
<comment type="similarity">
    <text evidence="5">Belongs to the sigma-70 factor family.</text>
</comment>
<dbReference type="CDD" id="cd06171">
    <property type="entry name" value="Sigma70_r4"/>
    <property type="match status" value="1"/>
</dbReference>
<dbReference type="SUPFAM" id="SSF88659">
    <property type="entry name" value="Sigma3 and sigma4 domains of RNA polymerase sigma factors"/>
    <property type="match status" value="2"/>
</dbReference>
<dbReference type="InterPro" id="IPR007630">
    <property type="entry name" value="RNA_pol_sigma70_r4"/>
</dbReference>
<dbReference type="STRING" id="1033734.GCA_000285535_04315"/>
<dbReference type="AlphaFoldDB" id="A0A4S3PM10"/>
<dbReference type="NCBIfam" id="TIGR02980">
    <property type="entry name" value="SigBFG"/>
    <property type="match status" value="1"/>
</dbReference>
<dbReference type="GO" id="GO:0016987">
    <property type="term" value="F:sigma factor activity"/>
    <property type="evidence" value="ECO:0007669"/>
    <property type="project" value="UniProtKB-KW"/>
</dbReference>
<dbReference type="SUPFAM" id="SSF88946">
    <property type="entry name" value="Sigma2 domain of RNA polymerase sigma factors"/>
    <property type="match status" value="1"/>
</dbReference>
<dbReference type="NCBIfam" id="TIGR02941">
    <property type="entry name" value="Sigma_B"/>
    <property type="match status" value="1"/>
</dbReference>
<dbReference type="PRINTS" id="PR00046">
    <property type="entry name" value="SIGMA70FCT"/>
</dbReference>
<evidence type="ECO:0000313" key="9">
    <source>
        <dbReference type="Proteomes" id="UP000306477"/>
    </source>
</evidence>
<accession>A0A4S3PM10</accession>
<dbReference type="Gene3D" id="1.10.10.10">
    <property type="entry name" value="Winged helix-like DNA-binding domain superfamily/Winged helix DNA-binding domain"/>
    <property type="match status" value="2"/>
</dbReference>
<dbReference type="InterPro" id="IPR014288">
    <property type="entry name" value="RNA_pol_sigma-B"/>
</dbReference>
<dbReference type="InterPro" id="IPR007624">
    <property type="entry name" value="RNA_pol_sigma70_r3"/>
</dbReference>
<evidence type="ECO:0000256" key="4">
    <source>
        <dbReference type="ARBA" id="ARBA00023163"/>
    </source>
</evidence>
<dbReference type="Pfam" id="PF04539">
    <property type="entry name" value="Sigma70_r3"/>
    <property type="match status" value="1"/>
</dbReference>
<dbReference type="Proteomes" id="UP000306477">
    <property type="component" value="Unassembled WGS sequence"/>
</dbReference>
<evidence type="ECO:0000256" key="3">
    <source>
        <dbReference type="ARBA" id="ARBA00023125"/>
    </source>
</evidence>
<dbReference type="InterPro" id="IPR013324">
    <property type="entry name" value="RNA_pol_sigma_r3/r4-like"/>
</dbReference>
<comment type="function">
    <text evidence="5">Sigma factors are initiation factors that promote the attachment of RNA polymerase to specific initiation sites and are then released.</text>
</comment>